<comment type="caution">
    <text evidence="2">The sequence shown here is derived from an EMBL/GenBank/DDBJ whole genome shotgun (WGS) entry which is preliminary data.</text>
</comment>
<name>A0A6A7MVG5_9BURK</name>
<dbReference type="InterPro" id="IPR001845">
    <property type="entry name" value="HTH_ArsR_DNA-bd_dom"/>
</dbReference>
<dbReference type="InterPro" id="IPR011991">
    <property type="entry name" value="ArsR-like_HTH"/>
</dbReference>
<gene>
    <name evidence="2" type="ORF">GEV02_03100</name>
</gene>
<accession>A0A6A7MVG5</accession>
<reference evidence="2 3" key="1">
    <citation type="submission" date="2019-10" db="EMBL/GenBank/DDBJ databases">
        <title>Two novel species isolated from a subtropical stream in China.</title>
        <authorList>
            <person name="Lu H."/>
        </authorList>
    </citation>
    <scope>NUCLEOTIDE SEQUENCE [LARGE SCALE GENOMIC DNA]</scope>
    <source>
        <strain evidence="2 3">FT29W</strain>
    </source>
</reference>
<evidence type="ECO:0000313" key="3">
    <source>
        <dbReference type="Proteomes" id="UP000440498"/>
    </source>
</evidence>
<evidence type="ECO:0000313" key="2">
    <source>
        <dbReference type="EMBL" id="MQA37127.1"/>
    </source>
</evidence>
<feature type="domain" description="HTH arsR-type" evidence="1">
    <location>
        <begin position="1"/>
        <end position="94"/>
    </location>
</feature>
<dbReference type="Pfam" id="PF12840">
    <property type="entry name" value="HTH_20"/>
    <property type="match status" value="1"/>
</dbReference>
<dbReference type="NCBIfam" id="NF033788">
    <property type="entry name" value="HTH_metalloreg"/>
    <property type="match status" value="1"/>
</dbReference>
<dbReference type="PANTHER" id="PTHR38600">
    <property type="entry name" value="TRANSCRIPTIONAL REGULATORY PROTEIN"/>
    <property type="match status" value="1"/>
</dbReference>
<dbReference type="PANTHER" id="PTHR38600:SF2">
    <property type="entry name" value="SLL0088 PROTEIN"/>
    <property type="match status" value="1"/>
</dbReference>
<dbReference type="AlphaFoldDB" id="A0A6A7MVG5"/>
<dbReference type="InterPro" id="IPR036390">
    <property type="entry name" value="WH_DNA-bd_sf"/>
</dbReference>
<dbReference type="SUPFAM" id="SSF46785">
    <property type="entry name" value="Winged helix' DNA-binding domain"/>
    <property type="match status" value="1"/>
</dbReference>
<dbReference type="Proteomes" id="UP000440498">
    <property type="component" value="Unassembled WGS sequence"/>
</dbReference>
<dbReference type="Gene3D" id="1.10.10.10">
    <property type="entry name" value="Winged helix-like DNA-binding domain superfamily/Winged helix DNA-binding domain"/>
    <property type="match status" value="1"/>
</dbReference>
<keyword evidence="3" id="KW-1185">Reference proteome</keyword>
<dbReference type="InterPro" id="IPR036388">
    <property type="entry name" value="WH-like_DNA-bd_sf"/>
</dbReference>
<dbReference type="CDD" id="cd00090">
    <property type="entry name" value="HTH_ARSR"/>
    <property type="match status" value="1"/>
</dbReference>
<protein>
    <submittedName>
        <fullName evidence="2">Metalloregulator ArsR/SmtB family transcription factor</fullName>
    </submittedName>
</protein>
<dbReference type="GO" id="GO:0003700">
    <property type="term" value="F:DNA-binding transcription factor activity"/>
    <property type="evidence" value="ECO:0007669"/>
    <property type="project" value="InterPro"/>
</dbReference>
<organism evidence="2 3">
    <name type="scientific">Rugamonas aquatica</name>
    <dbReference type="NCBI Taxonomy" id="2743357"/>
    <lineage>
        <taxon>Bacteria</taxon>
        <taxon>Pseudomonadati</taxon>
        <taxon>Pseudomonadota</taxon>
        <taxon>Betaproteobacteria</taxon>
        <taxon>Burkholderiales</taxon>
        <taxon>Oxalobacteraceae</taxon>
        <taxon>Telluria group</taxon>
        <taxon>Rugamonas</taxon>
    </lineage>
</organism>
<sequence>MVKYETQLDAIFTALAHPVRRAMLARLGTGDATVGELAQPFDMSMPAVTKHLKVLERAKLISRGKNAQWRPCRLEKAPFETASGWIDEQRSIWESRLDRLEDYLHTLEKEKGPSNDNE</sequence>
<dbReference type="PROSITE" id="PS50987">
    <property type="entry name" value="HTH_ARSR_2"/>
    <property type="match status" value="1"/>
</dbReference>
<dbReference type="EMBL" id="WHUG01000001">
    <property type="protein sequence ID" value="MQA37127.1"/>
    <property type="molecule type" value="Genomic_DNA"/>
</dbReference>
<dbReference type="RefSeq" id="WP_152836455.1">
    <property type="nucleotide sequence ID" value="NZ_WHUG01000001.1"/>
</dbReference>
<proteinExistence type="predicted"/>
<evidence type="ECO:0000259" key="1">
    <source>
        <dbReference type="PROSITE" id="PS50987"/>
    </source>
</evidence>
<dbReference type="SMART" id="SM00418">
    <property type="entry name" value="HTH_ARSR"/>
    <property type="match status" value="1"/>
</dbReference>